<evidence type="ECO:0000313" key="2">
    <source>
        <dbReference type="EMBL" id="VCX10596.1"/>
    </source>
</evidence>
<evidence type="ECO:0000256" key="1">
    <source>
        <dbReference type="SAM" id="Phobius"/>
    </source>
</evidence>
<protein>
    <submittedName>
        <fullName evidence="2">Uncharacterized protein</fullName>
    </submittedName>
</protein>
<keyword evidence="3" id="KW-1185">Reference proteome</keyword>
<dbReference type="Proteomes" id="UP000269945">
    <property type="component" value="Unassembled WGS sequence"/>
</dbReference>
<dbReference type="EMBL" id="CYRY02034003">
    <property type="protein sequence ID" value="VCX10596.1"/>
    <property type="molecule type" value="Genomic_DNA"/>
</dbReference>
<sequence>MAQPHELLEVWTAWAARVTILLFLHLLLDAAGTQPIRTHLSKPLDVGQAVIENAACRLAAS</sequence>
<accession>A0A9X9Q4F9</accession>
<keyword evidence="1" id="KW-0812">Transmembrane</keyword>
<name>A0A9X9Q4F9_GULGU</name>
<reference evidence="2 3" key="1">
    <citation type="submission" date="2018-10" db="EMBL/GenBank/DDBJ databases">
        <authorList>
            <person name="Ekblom R."/>
            <person name="Jareborg N."/>
        </authorList>
    </citation>
    <scope>NUCLEOTIDE SEQUENCE [LARGE SCALE GENOMIC DNA]</scope>
    <source>
        <tissue evidence="2">Muscle</tissue>
    </source>
</reference>
<proteinExistence type="predicted"/>
<comment type="caution">
    <text evidence="2">The sequence shown here is derived from an EMBL/GenBank/DDBJ whole genome shotgun (WGS) entry which is preliminary data.</text>
</comment>
<gene>
    <name evidence="2" type="ORF">BN2614_LOCUS1</name>
</gene>
<dbReference type="AlphaFoldDB" id="A0A9X9Q4F9"/>
<evidence type="ECO:0000313" key="3">
    <source>
        <dbReference type="Proteomes" id="UP000269945"/>
    </source>
</evidence>
<keyword evidence="1" id="KW-1133">Transmembrane helix</keyword>
<organism evidence="2 3">
    <name type="scientific">Gulo gulo</name>
    <name type="common">Wolverine</name>
    <name type="synonym">Gluton</name>
    <dbReference type="NCBI Taxonomy" id="48420"/>
    <lineage>
        <taxon>Eukaryota</taxon>
        <taxon>Metazoa</taxon>
        <taxon>Chordata</taxon>
        <taxon>Craniata</taxon>
        <taxon>Vertebrata</taxon>
        <taxon>Euteleostomi</taxon>
        <taxon>Mammalia</taxon>
        <taxon>Eutheria</taxon>
        <taxon>Laurasiatheria</taxon>
        <taxon>Carnivora</taxon>
        <taxon>Caniformia</taxon>
        <taxon>Musteloidea</taxon>
        <taxon>Mustelidae</taxon>
        <taxon>Guloninae</taxon>
        <taxon>Gulo</taxon>
    </lineage>
</organism>
<feature type="transmembrane region" description="Helical" evidence="1">
    <location>
        <begin position="12"/>
        <end position="32"/>
    </location>
</feature>
<keyword evidence="1" id="KW-0472">Membrane</keyword>